<dbReference type="Proteomes" id="UP000553948">
    <property type="component" value="Unassembled WGS sequence"/>
</dbReference>
<organism evidence="1 2">
    <name type="scientific">Pseudomonas putida</name>
    <name type="common">Arthrobacter siderocapsulatus</name>
    <dbReference type="NCBI Taxonomy" id="303"/>
    <lineage>
        <taxon>Bacteria</taxon>
        <taxon>Pseudomonadati</taxon>
        <taxon>Pseudomonadota</taxon>
        <taxon>Gammaproteobacteria</taxon>
        <taxon>Pseudomonadales</taxon>
        <taxon>Pseudomonadaceae</taxon>
        <taxon>Pseudomonas</taxon>
    </lineage>
</organism>
<sequence length="63" mass="7137">MFKTPTPQDTTNTDTLQVLSDTDLDNVSGGVFWEMGMEWANDPFVRLEYPGISWPKGGAQWWA</sequence>
<evidence type="ECO:0000313" key="1">
    <source>
        <dbReference type="EMBL" id="MBA6116673.1"/>
    </source>
</evidence>
<comment type="caution">
    <text evidence="1">The sequence shown here is derived from an EMBL/GenBank/DDBJ whole genome shotgun (WGS) entry which is preliminary data.</text>
</comment>
<dbReference type="RefSeq" id="WP_054902786.1">
    <property type="nucleotide sequence ID" value="NZ_CP060529.1"/>
</dbReference>
<gene>
    <name evidence="1" type="ORF">H4C47_13135</name>
</gene>
<proteinExistence type="predicted"/>
<evidence type="ECO:0008006" key="3">
    <source>
        <dbReference type="Google" id="ProtNLM"/>
    </source>
</evidence>
<dbReference type="EMBL" id="JACGDG010000010">
    <property type="protein sequence ID" value="MBA6116673.1"/>
    <property type="molecule type" value="Genomic_DNA"/>
</dbReference>
<name>A0A7W2L1I2_PSEPU</name>
<reference evidence="1 2" key="1">
    <citation type="submission" date="2020-07" db="EMBL/GenBank/DDBJ databases">
        <title>Diversity of carbapenemase encoding genes among Pseudomonas putida group clinical isolates in a tertiary Brazilian hospital.</title>
        <authorList>
            <person name="Alberto-Lei F."/>
            <person name="Nodari C.S."/>
            <person name="Streling A.P."/>
            <person name="Paulino J.T."/>
            <person name="Bessa-Neto F.O."/>
            <person name="Cayo R."/>
            <person name="Gales A.C."/>
        </authorList>
    </citation>
    <scope>NUCLEOTIDE SEQUENCE [LARGE SCALE GENOMIC DNA]</scope>
    <source>
        <strain evidence="1 2">12464</strain>
    </source>
</reference>
<evidence type="ECO:0000313" key="2">
    <source>
        <dbReference type="Proteomes" id="UP000553948"/>
    </source>
</evidence>
<protein>
    <recommendedName>
        <fullName evidence="3">Bacteriocin</fullName>
    </recommendedName>
</protein>
<accession>A0A7W2L1I2</accession>
<dbReference type="AlphaFoldDB" id="A0A7W2L1I2"/>